<keyword evidence="1" id="KW-0472">Membrane</keyword>
<evidence type="ECO:0000259" key="2">
    <source>
        <dbReference type="Pfam" id="PF00144"/>
    </source>
</evidence>
<dbReference type="GO" id="GO:0016787">
    <property type="term" value="F:hydrolase activity"/>
    <property type="evidence" value="ECO:0007669"/>
    <property type="project" value="UniProtKB-KW"/>
</dbReference>
<dbReference type="InterPro" id="IPR012338">
    <property type="entry name" value="Beta-lactam/transpept-like"/>
</dbReference>
<dbReference type="Proteomes" id="UP000249046">
    <property type="component" value="Unassembled WGS sequence"/>
</dbReference>
<feature type="transmembrane region" description="Helical" evidence="1">
    <location>
        <begin position="386"/>
        <end position="408"/>
    </location>
</feature>
<dbReference type="AlphaFoldDB" id="A0A2W5MM81"/>
<dbReference type="Pfam" id="PF00144">
    <property type="entry name" value="Beta-lactamase"/>
    <property type="match status" value="1"/>
</dbReference>
<sequence>MVLPTFLLAGLWIAGLFAGALFGWWRQPIAPHGDVAAFTDAARQIITRPHGAAAFVLIERGRIVDQVYRSSGPAIGPDTPFQVASLSKWITAMGVMTLVQDGRIDLDAPASRYLERWRLPDGPYNDQVTVRRLLSHTAGLTDDLGFGGFAPGKPVQPLAEALTHAADASPGKDGRVRVGQPPGRFRYSGGGYALLQLLIEDVTGESFDAYMTRAVFRPLGLTHTTFTPPADTQVAPSFDREGASAPLMRFSAPAAAGLYTSAADMARLVEALTPGPKGEAPGRGVLTPASLDLMRQPEASQYGAAIWGLGTILYAPDGHGGYILGHDGSNTPAINTTVRLDAATGDGIVVLETGDPRLATRLGGEWVFWKTGNIDLFVVPAELERVAPAMVIGAGIILLLGLLAFASVRRRSG</sequence>
<dbReference type="Gene3D" id="3.40.710.10">
    <property type="entry name" value="DD-peptidase/beta-lactamase superfamily"/>
    <property type="match status" value="1"/>
</dbReference>
<dbReference type="InterPro" id="IPR050789">
    <property type="entry name" value="Diverse_Enzym_Activities"/>
</dbReference>
<keyword evidence="3" id="KW-0378">Hydrolase</keyword>
<dbReference type="SUPFAM" id="SSF56601">
    <property type="entry name" value="beta-lactamase/transpeptidase-like"/>
    <property type="match status" value="1"/>
</dbReference>
<keyword evidence="1" id="KW-0812">Transmembrane</keyword>
<evidence type="ECO:0000313" key="3">
    <source>
        <dbReference type="EMBL" id="PZQ18783.1"/>
    </source>
</evidence>
<reference evidence="3 4" key="1">
    <citation type="submission" date="2017-08" db="EMBL/GenBank/DDBJ databases">
        <title>Infants hospitalized years apart are colonized by the same room-sourced microbial strains.</title>
        <authorList>
            <person name="Brooks B."/>
            <person name="Olm M.R."/>
            <person name="Firek B.A."/>
            <person name="Baker R."/>
            <person name="Thomas B.C."/>
            <person name="Morowitz M.J."/>
            <person name="Banfield J.F."/>
        </authorList>
    </citation>
    <scope>NUCLEOTIDE SEQUENCE [LARGE SCALE GENOMIC DNA]</scope>
    <source>
        <strain evidence="3">S2_005_003_R2_42</strain>
    </source>
</reference>
<evidence type="ECO:0000256" key="1">
    <source>
        <dbReference type="SAM" id="Phobius"/>
    </source>
</evidence>
<feature type="domain" description="Beta-lactamase-related" evidence="2">
    <location>
        <begin position="52"/>
        <end position="357"/>
    </location>
</feature>
<organism evidence="3 4">
    <name type="scientific">Rhodanobacter denitrificans</name>
    <dbReference type="NCBI Taxonomy" id="666685"/>
    <lineage>
        <taxon>Bacteria</taxon>
        <taxon>Pseudomonadati</taxon>
        <taxon>Pseudomonadota</taxon>
        <taxon>Gammaproteobacteria</taxon>
        <taxon>Lysobacterales</taxon>
        <taxon>Rhodanobacteraceae</taxon>
        <taxon>Rhodanobacter</taxon>
    </lineage>
</organism>
<name>A0A2W5MM81_9GAMM</name>
<accession>A0A2W5MM81</accession>
<protein>
    <submittedName>
        <fullName evidence="3">Serine hydrolase</fullName>
    </submittedName>
</protein>
<dbReference type="InterPro" id="IPR001466">
    <property type="entry name" value="Beta-lactam-related"/>
</dbReference>
<dbReference type="EMBL" id="QFPO01000003">
    <property type="protein sequence ID" value="PZQ18783.1"/>
    <property type="molecule type" value="Genomic_DNA"/>
</dbReference>
<gene>
    <name evidence="3" type="ORF">DI564_03255</name>
</gene>
<proteinExistence type="predicted"/>
<dbReference type="PANTHER" id="PTHR43283">
    <property type="entry name" value="BETA-LACTAMASE-RELATED"/>
    <property type="match status" value="1"/>
</dbReference>
<comment type="caution">
    <text evidence="3">The sequence shown here is derived from an EMBL/GenBank/DDBJ whole genome shotgun (WGS) entry which is preliminary data.</text>
</comment>
<evidence type="ECO:0000313" key="4">
    <source>
        <dbReference type="Proteomes" id="UP000249046"/>
    </source>
</evidence>
<keyword evidence="1" id="KW-1133">Transmembrane helix</keyword>